<protein>
    <recommendedName>
        <fullName evidence="3">Leucine-rich repeat domain-containing protein</fullName>
    </recommendedName>
</protein>
<dbReference type="Proteomes" id="UP001374893">
    <property type="component" value="Chromosome"/>
</dbReference>
<accession>A0ABM7RDT6</accession>
<proteinExistence type="predicted"/>
<organism evidence="1 2">
    <name type="scientific">Haloferula helveola</name>
    <dbReference type="NCBI Taxonomy" id="490095"/>
    <lineage>
        <taxon>Bacteria</taxon>
        <taxon>Pseudomonadati</taxon>
        <taxon>Verrucomicrobiota</taxon>
        <taxon>Verrucomicrobiia</taxon>
        <taxon>Verrucomicrobiales</taxon>
        <taxon>Verrucomicrobiaceae</taxon>
        <taxon>Haloferula</taxon>
    </lineage>
</organism>
<evidence type="ECO:0008006" key="3">
    <source>
        <dbReference type="Google" id="ProtNLM"/>
    </source>
</evidence>
<sequence length="239" mass="27504">MPIKRVGRFLETEDLGITHSLGIESGMVDECVDEVARRGLKGVFGSRCFSFFEDNLDFLQRIPATEQVWFWAIDLKNIDGLYALERLRHFGVHERRAPIDFSKFPELERMSWHTRTRDSGIEKLTKLVKLDLWRFKPKSKSYADLHLPTSLERLEINWSNPADLSGFPALPNLRELQLHCCRNLTSLEGIAEIAPNLKKLIVTRCANLAEYESARDLDLDHLYINIRGKAVAAKRPGRD</sequence>
<dbReference type="SUPFAM" id="SSF52058">
    <property type="entry name" value="L domain-like"/>
    <property type="match status" value="1"/>
</dbReference>
<reference evidence="1 2" key="1">
    <citation type="submission" date="2021-06" db="EMBL/GenBank/DDBJ databases">
        <title>Complete genome of Haloferula helveola possessing various polysaccharide degrading enzymes.</title>
        <authorList>
            <person name="Takami H."/>
            <person name="Huang C."/>
            <person name="Hamasaki K."/>
        </authorList>
    </citation>
    <scope>NUCLEOTIDE SEQUENCE [LARGE SCALE GENOMIC DNA]</scope>
    <source>
        <strain evidence="1 2">CN-1</strain>
    </source>
</reference>
<dbReference type="Gene3D" id="3.80.10.10">
    <property type="entry name" value="Ribonuclease Inhibitor"/>
    <property type="match status" value="1"/>
</dbReference>
<evidence type="ECO:0000313" key="2">
    <source>
        <dbReference type="Proteomes" id="UP001374893"/>
    </source>
</evidence>
<dbReference type="InterPro" id="IPR032675">
    <property type="entry name" value="LRR_dom_sf"/>
</dbReference>
<name>A0ABM7RDT6_9BACT</name>
<evidence type="ECO:0000313" key="1">
    <source>
        <dbReference type="EMBL" id="BCX46976.1"/>
    </source>
</evidence>
<gene>
    <name evidence="1" type="ORF">HAHE_08840</name>
</gene>
<dbReference type="RefSeq" id="WP_338688942.1">
    <property type="nucleotide sequence ID" value="NZ_AP024702.1"/>
</dbReference>
<dbReference type="EMBL" id="AP024702">
    <property type="protein sequence ID" value="BCX46976.1"/>
    <property type="molecule type" value="Genomic_DNA"/>
</dbReference>
<keyword evidence="2" id="KW-1185">Reference proteome</keyword>